<evidence type="ECO:0000313" key="3">
    <source>
        <dbReference type="Proteomes" id="UP000235023"/>
    </source>
</evidence>
<feature type="signal peptide" evidence="1">
    <location>
        <begin position="1"/>
        <end position="15"/>
    </location>
</feature>
<proteinExistence type="predicted"/>
<keyword evidence="3" id="KW-1185">Reference proteome</keyword>
<evidence type="ECO:0000313" key="2">
    <source>
        <dbReference type="EMBL" id="PLN76823.1"/>
    </source>
</evidence>
<organism evidence="2 3">
    <name type="scientific">Aspergillus taichungensis</name>
    <dbReference type="NCBI Taxonomy" id="482145"/>
    <lineage>
        <taxon>Eukaryota</taxon>
        <taxon>Fungi</taxon>
        <taxon>Dikarya</taxon>
        <taxon>Ascomycota</taxon>
        <taxon>Pezizomycotina</taxon>
        <taxon>Eurotiomycetes</taxon>
        <taxon>Eurotiomycetidae</taxon>
        <taxon>Eurotiales</taxon>
        <taxon>Aspergillaceae</taxon>
        <taxon>Aspergillus</taxon>
        <taxon>Aspergillus subgen. Circumdati</taxon>
    </lineage>
</organism>
<keyword evidence="1" id="KW-0732">Signal</keyword>
<dbReference type="AlphaFoldDB" id="A0A2J5HIL0"/>
<gene>
    <name evidence="2" type="ORF">BDW42DRAFT_177989</name>
</gene>
<reference evidence="3" key="1">
    <citation type="submission" date="2017-12" db="EMBL/GenBank/DDBJ databases">
        <authorList>
            <consortium name="DOE Joint Genome Institute"/>
            <person name="Mondo S.J."/>
            <person name="Kjaerbolling I."/>
            <person name="Vesth T.C."/>
            <person name="Frisvad J.C."/>
            <person name="Nybo J.L."/>
            <person name="Theobald S."/>
            <person name="Kuo A."/>
            <person name="Bowyer P."/>
            <person name="Matsuda Y."/>
            <person name="Lyhne E.K."/>
            <person name="Kogle M.E."/>
            <person name="Clum A."/>
            <person name="Lipzen A."/>
            <person name="Salamov A."/>
            <person name="Ngan C.Y."/>
            <person name="Daum C."/>
            <person name="Chiniquy J."/>
            <person name="Barry K."/>
            <person name="LaButti K."/>
            <person name="Haridas S."/>
            <person name="Simmons B.A."/>
            <person name="Magnuson J.K."/>
            <person name="Mortensen U.H."/>
            <person name="Larsen T.O."/>
            <person name="Grigoriev I.V."/>
            <person name="Baker S.E."/>
            <person name="Andersen M.R."/>
            <person name="Nordberg H.P."/>
            <person name="Cantor M.N."/>
            <person name="Hua S.X."/>
        </authorList>
    </citation>
    <scope>NUCLEOTIDE SEQUENCE [LARGE SCALE GENOMIC DNA]</scope>
    <source>
        <strain evidence="3">IBT 19404</strain>
    </source>
</reference>
<dbReference type="EMBL" id="KZ559609">
    <property type="protein sequence ID" value="PLN76823.1"/>
    <property type="molecule type" value="Genomic_DNA"/>
</dbReference>
<protein>
    <recommendedName>
        <fullName evidence="4">Secreted protein</fullName>
    </recommendedName>
</protein>
<dbReference type="Proteomes" id="UP000235023">
    <property type="component" value="Unassembled WGS sequence"/>
</dbReference>
<evidence type="ECO:0000256" key="1">
    <source>
        <dbReference type="SAM" id="SignalP"/>
    </source>
</evidence>
<name>A0A2J5HIL0_9EURO</name>
<accession>A0A2J5HIL0</accession>
<feature type="chain" id="PRO_5014463401" description="Secreted protein" evidence="1">
    <location>
        <begin position="16"/>
        <end position="106"/>
    </location>
</feature>
<evidence type="ECO:0008006" key="4">
    <source>
        <dbReference type="Google" id="ProtNLM"/>
    </source>
</evidence>
<sequence>MLLILIGTVSGCGECRPCGVCLGIRPTQVHSREFGYVSVDSIRNNVRTASRLHCFFRKGSTLHTVMSFSRVVDPVMGGRLKLFRCLVALRFPMHSEIITVLVSSTL</sequence>